<feature type="domain" description="Beta-ketoacyl synthase-like N-terminal" evidence="1">
    <location>
        <begin position="45"/>
        <end position="199"/>
    </location>
</feature>
<proteinExistence type="predicted"/>
<name>A0A6C2D0T8_9RHOO</name>
<dbReference type="Gene3D" id="3.40.47.10">
    <property type="match status" value="1"/>
</dbReference>
<dbReference type="SUPFAM" id="SSF53901">
    <property type="entry name" value="Thiolase-like"/>
    <property type="match status" value="1"/>
</dbReference>
<sequence>MSAPHSLSAWIEGVGLIAPGMPDWAAGAAVLTGRAPFQNAPSVLPAPLLLPPAERRRASRVVRVALASGLAALEHAGIEATTVPAIFSASTADGHNCHALCETLASDDHRVSPTRFHNSLHNTPAGYWSIATGAMCASQSLCAYDGSFSAGLLEALVQAITSQTPTLLVAYDAEYPEPLFAVRPIPDAAGIGLVLSPVQTPRSLARIAIALTDTPPDPLAEPTLDTLRTAIPALRGLPLLGLLAAGGPGCVALEYLAPLSLSVSLDPC</sequence>
<reference evidence="2 3" key="1">
    <citation type="submission" date="2019-01" db="EMBL/GenBank/DDBJ databases">
        <title>Zoogloea oleivorans genome sequencing and assembly.</title>
        <authorList>
            <person name="Tancsics A."/>
            <person name="Farkas M."/>
            <person name="Kriszt B."/>
            <person name="Maroti G."/>
            <person name="Horvath B."/>
        </authorList>
    </citation>
    <scope>NUCLEOTIDE SEQUENCE [LARGE SCALE GENOMIC DNA]</scope>
    <source>
        <strain evidence="2 3">Buc</strain>
    </source>
</reference>
<evidence type="ECO:0000313" key="3">
    <source>
        <dbReference type="Proteomes" id="UP000389128"/>
    </source>
</evidence>
<dbReference type="EMBL" id="SDKK01000005">
    <property type="protein sequence ID" value="TYC60100.1"/>
    <property type="molecule type" value="Genomic_DNA"/>
</dbReference>
<accession>A0A6C2D0T8</accession>
<keyword evidence="3" id="KW-1185">Reference proteome</keyword>
<dbReference type="RefSeq" id="WP_148578189.1">
    <property type="nucleotide sequence ID" value="NZ_SDKK01000005.1"/>
</dbReference>
<dbReference type="Pfam" id="PF13723">
    <property type="entry name" value="Ketoacyl-synt_2"/>
    <property type="match status" value="1"/>
</dbReference>
<protein>
    <submittedName>
        <fullName evidence="2">3-oxoacyl-ACP synthase</fullName>
    </submittedName>
</protein>
<organism evidence="2 3">
    <name type="scientific">Zoogloea oleivorans</name>
    <dbReference type="NCBI Taxonomy" id="1552750"/>
    <lineage>
        <taxon>Bacteria</taxon>
        <taxon>Pseudomonadati</taxon>
        <taxon>Pseudomonadota</taxon>
        <taxon>Betaproteobacteria</taxon>
        <taxon>Rhodocyclales</taxon>
        <taxon>Zoogloeaceae</taxon>
        <taxon>Zoogloea</taxon>
    </lineage>
</organism>
<evidence type="ECO:0000259" key="1">
    <source>
        <dbReference type="Pfam" id="PF13723"/>
    </source>
</evidence>
<dbReference type="InterPro" id="IPR014030">
    <property type="entry name" value="Ketoacyl_synth_N"/>
</dbReference>
<dbReference type="InterPro" id="IPR016039">
    <property type="entry name" value="Thiolase-like"/>
</dbReference>
<dbReference type="OrthoDB" id="9798676at2"/>
<dbReference type="GO" id="GO:0016746">
    <property type="term" value="F:acyltransferase activity"/>
    <property type="evidence" value="ECO:0007669"/>
    <property type="project" value="InterPro"/>
</dbReference>
<gene>
    <name evidence="2" type="ORF">ETQ85_06195</name>
</gene>
<comment type="caution">
    <text evidence="2">The sequence shown here is derived from an EMBL/GenBank/DDBJ whole genome shotgun (WGS) entry which is preliminary data.</text>
</comment>
<dbReference type="Proteomes" id="UP000389128">
    <property type="component" value="Unassembled WGS sequence"/>
</dbReference>
<evidence type="ECO:0000313" key="2">
    <source>
        <dbReference type="EMBL" id="TYC60100.1"/>
    </source>
</evidence>
<dbReference type="AlphaFoldDB" id="A0A6C2D0T8"/>